<protein>
    <submittedName>
        <fullName evidence="2">Uncharacterized protein</fullName>
    </submittedName>
</protein>
<dbReference type="EMBL" id="CADEPM010000006">
    <property type="protein sequence ID" value="CAB3408087.1"/>
    <property type="molecule type" value="Genomic_DNA"/>
</dbReference>
<reference evidence="2 3" key="1">
    <citation type="submission" date="2020-04" db="EMBL/GenBank/DDBJ databases">
        <authorList>
            <person name="Laetsch R D."/>
            <person name="Stevens L."/>
            <person name="Kumar S."/>
            <person name="Blaxter L. M."/>
        </authorList>
    </citation>
    <scope>NUCLEOTIDE SEQUENCE [LARGE SCALE GENOMIC DNA]</scope>
</reference>
<name>A0A8S1F286_9PELO</name>
<evidence type="ECO:0000313" key="3">
    <source>
        <dbReference type="Proteomes" id="UP000494206"/>
    </source>
</evidence>
<organism evidence="2 3">
    <name type="scientific">Caenorhabditis bovis</name>
    <dbReference type="NCBI Taxonomy" id="2654633"/>
    <lineage>
        <taxon>Eukaryota</taxon>
        <taxon>Metazoa</taxon>
        <taxon>Ecdysozoa</taxon>
        <taxon>Nematoda</taxon>
        <taxon>Chromadorea</taxon>
        <taxon>Rhabditida</taxon>
        <taxon>Rhabditina</taxon>
        <taxon>Rhabditomorpha</taxon>
        <taxon>Rhabditoidea</taxon>
        <taxon>Rhabditidae</taxon>
        <taxon>Peloderinae</taxon>
        <taxon>Caenorhabditis</taxon>
    </lineage>
</organism>
<feature type="compositionally biased region" description="Basic and acidic residues" evidence="1">
    <location>
        <begin position="54"/>
        <end position="68"/>
    </location>
</feature>
<comment type="caution">
    <text evidence="2">The sequence shown here is derived from an EMBL/GenBank/DDBJ whole genome shotgun (WGS) entry which is preliminary data.</text>
</comment>
<sequence>MIHPPRFLFPIASRLYLVFSPRNEYCSGVTSTWHSATYPIECNTKNNNNNIKKNNNEKRKDEREDDKMAGCVGEENEKKKNKKKQLLVGFPPPRELEQLSASGGIIHTGVAMPTKLDIVGNLTATASFDDEEPGDVTVCFVLPSPSSFTKLTILDSDVDESGVNVPEACSQHVQRQRIVAKVP</sequence>
<proteinExistence type="predicted"/>
<dbReference type="Proteomes" id="UP000494206">
    <property type="component" value="Unassembled WGS sequence"/>
</dbReference>
<evidence type="ECO:0000313" key="2">
    <source>
        <dbReference type="EMBL" id="CAB3408087.1"/>
    </source>
</evidence>
<feature type="region of interest" description="Disordered" evidence="1">
    <location>
        <begin position="46"/>
        <end position="88"/>
    </location>
</feature>
<dbReference type="AlphaFoldDB" id="A0A8S1F286"/>
<gene>
    <name evidence="2" type="ORF">CBOVIS_LOCUS9915</name>
</gene>
<dbReference type="OrthoDB" id="5870674at2759"/>
<accession>A0A8S1F286</accession>
<keyword evidence="3" id="KW-1185">Reference proteome</keyword>
<evidence type="ECO:0000256" key="1">
    <source>
        <dbReference type="SAM" id="MobiDB-lite"/>
    </source>
</evidence>